<dbReference type="Pfam" id="PF04966">
    <property type="entry name" value="OprB"/>
    <property type="match status" value="1"/>
</dbReference>
<sequence length="445" mass="47729">MLRAITLSICAALLLRAECHAGELENTAFVPATGTPTPDFEALRIKGLTIALPGPQDTIDPDFAGIRSSLAALGIGYIGYSNNNFFDNMLPAERTTFGQQVYSGQKPTFLTNNVMQFTYDLSRYGIPDGQIVVGGIYNYDTWDPGGPNTLGLATLSYYQTFLNKQVELKVGYLSNYFEYSGPFPAGNLSSSIFGPSGSILFEAGLSAYAFTKPAVNIKVNGPDGLYNKFGVQVASNPDGPLAEKAANPAGLDWATLNSGVLIIDEFGYRKEASPGQLATWVRAAPIINTSRYVDFEFGGRNTGNYAGYVLADQQVVQLAAAVGQAARGWYAGVSAMYAPPEFNRISQYYELRLYGIGLLPSRPADMVSLVVSRNVFSNYVVDAVLQSGQLAHSGNFSITAAYNAAIAPGIRAGIGLGYTNNPTPVIYTPQTGSDLNLLANVVMYW</sequence>
<evidence type="ECO:0000256" key="1">
    <source>
        <dbReference type="ARBA" id="ARBA00008769"/>
    </source>
</evidence>
<dbReference type="AlphaFoldDB" id="A0A1M7UBY4"/>
<gene>
    <name evidence="3" type="ORF">SAMN05444170_4377</name>
</gene>
<feature type="chain" id="PRO_5011825915" evidence="2">
    <location>
        <begin position="22"/>
        <end position="445"/>
    </location>
</feature>
<dbReference type="GO" id="GO:0015288">
    <property type="term" value="F:porin activity"/>
    <property type="evidence" value="ECO:0007669"/>
    <property type="project" value="InterPro"/>
</dbReference>
<proteinExistence type="inferred from homology"/>
<dbReference type="InterPro" id="IPR038673">
    <property type="entry name" value="OprB_sf"/>
</dbReference>
<evidence type="ECO:0000256" key="2">
    <source>
        <dbReference type="RuleBase" id="RU363072"/>
    </source>
</evidence>
<dbReference type="GO" id="GO:0008643">
    <property type="term" value="P:carbohydrate transport"/>
    <property type="evidence" value="ECO:0007669"/>
    <property type="project" value="InterPro"/>
</dbReference>
<dbReference type="RefSeq" id="WP_083587678.1">
    <property type="nucleotide sequence ID" value="NZ_LT670849.1"/>
</dbReference>
<feature type="signal peptide" evidence="2">
    <location>
        <begin position="1"/>
        <end position="21"/>
    </location>
</feature>
<dbReference type="InterPro" id="IPR052932">
    <property type="entry name" value="OprB_Porin"/>
</dbReference>
<keyword evidence="4" id="KW-1185">Reference proteome</keyword>
<organism evidence="3 4">
    <name type="scientific">Bradyrhizobium erythrophlei</name>
    <dbReference type="NCBI Taxonomy" id="1437360"/>
    <lineage>
        <taxon>Bacteria</taxon>
        <taxon>Pseudomonadati</taxon>
        <taxon>Pseudomonadota</taxon>
        <taxon>Alphaproteobacteria</taxon>
        <taxon>Hyphomicrobiales</taxon>
        <taxon>Nitrobacteraceae</taxon>
        <taxon>Bradyrhizobium</taxon>
    </lineage>
</organism>
<reference evidence="4" key="1">
    <citation type="submission" date="2016-11" db="EMBL/GenBank/DDBJ databases">
        <authorList>
            <person name="Varghese N."/>
            <person name="Submissions S."/>
        </authorList>
    </citation>
    <scope>NUCLEOTIDE SEQUENCE [LARGE SCALE GENOMIC DNA]</scope>
    <source>
        <strain evidence="4">GAS401</strain>
    </source>
</reference>
<dbReference type="Proteomes" id="UP000184096">
    <property type="component" value="Chromosome I"/>
</dbReference>
<evidence type="ECO:0000313" key="3">
    <source>
        <dbReference type="EMBL" id="SHN80503.1"/>
    </source>
</evidence>
<comment type="similarity">
    <text evidence="1 2">Belongs to the OprB family.</text>
</comment>
<dbReference type="GO" id="GO:0016020">
    <property type="term" value="C:membrane"/>
    <property type="evidence" value="ECO:0007669"/>
    <property type="project" value="InterPro"/>
</dbReference>
<evidence type="ECO:0000313" key="4">
    <source>
        <dbReference type="Proteomes" id="UP000184096"/>
    </source>
</evidence>
<dbReference type="Gene3D" id="2.40.160.180">
    <property type="entry name" value="Carbohydrate-selective porin OprB"/>
    <property type="match status" value="1"/>
</dbReference>
<accession>A0A1M7UBY4</accession>
<dbReference type="PANTHER" id="PTHR37944:SF1">
    <property type="entry name" value="PORIN B"/>
    <property type="match status" value="1"/>
</dbReference>
<dbReference type="PANTHER" id="PTHR37944">
    <property type="entry name" value="PORIN B"/>
    <property type="match status" value="1"/>
</dbReference>
<name>A0A1M7UBY4_9BRAD</name>
<dbReference type="InterPro" id="IPR007049">
    <property type="entry name" value="Carb-sel_porin_OprB"/>
</dbReference>
<dbReference type="EMBL" id="LT670849">
    <property type="protein sequence ID" value="SHN80503.1"/>
    <property type="molecule type" value="Genomic_DNA"/>
</dbReference>
<protein>
    <submittedName>
        <fullName evidence="3">Porin</fullName>
    </submittedName>
</protein>
<keyword evidence="2" id="KW-0732">Signal</keyword>
<dbReference type="OrthoDB" id="8410954at2"/>